<dbReference type="Pfam" id="PF00031">
    <property type="entry name" value="Cystatin"/>
    <property type="match status" value="1"/>
</dbReference>
<dbReference type="FunFam" id="3.10.450.10:FF:000004">
    <property type="entry name" value="Cystatin C"/>
    <property type="match status" value="1"/>
</dbReference>
<organism evidence="4 5">
    <name type="scientific">Aldrovandia affinis</name>
    <dbReference type="NCBI Taxonomy" id="143900"/>
    <lineage>
        <taxon>Eukaryota</taxon>
        <taxon>Metazoa</taxon>
        <taxon>Chordata</taxon>
        <taxon>Craniata</taxon>
        <taxon>Vertebrata</taxon>
        <taxon>Euteleostomi</taxon>
        <taxon>Actinopterygii</taxon>
        <taxon>Neopterygii</taxon>
        <taxon>Teleostei</taxon>
        <taxon>Notacanthiformes</taxon>
        <taxon>Halosauridae</taxon>
        <taxon>Aldrovandia</taxon>
    </lineage>
</organism>
<dbReference type="SUPFAM" id="SSF54403">
    <property type="entry name" value="Cystatin/monellin"/>
    <property type="match status" value="1"/>
</dbReference>
<reference evidence="4" key="1">
    <citation type="journal article" date="2023" name="Science">
        <title>Genome structures resolve the early diversification of teleost fishes.</title>
        <authorList>
            <person name="Parey E."/>
            <person name="Louis A."/>
            <person name="Montfort J."/>
            <person name="Bouchez O."/>
            <person name="Roques C."/>
            <person name="Iampietro C."/>
            <person name="Lluch J."/>
            <person name="Castinel A."/>
            <person name="Donnadieu C."/>
            <person name="Desvignes T."/>
            <person name="Floi Bucao C."/>
            <person name="Jouanno E."/>
            <person name="Wen M."/>
            <person name="Mejri S."/>
            <person name="Dirks R."/>
            <person name="Jansen H."/>
            <person name="Henkel C."/>
            <person name="Chen W.J."/>
            <person name="Zahm M."/>
            <person name="Cabau C."/>
            <person name="Klopp C."/>
            <person name="Thompson A.W."/>
            <person name="Robinson-Rechavi M."/>
            <person name="Braasch I."/>
            <person name="Lecointre G."/>
            <person name="Bobe J."/>
            <person name="Postlethwait J.H."/>
            <person name="Berthelot C."/>
            <person name="Roest Crollius H."/>
            <person name="Guiguen Y."/>
        </authorList>
    </citation>
    <scope>NUCLEOTIDE SEQUENCE</scope>
    <source>
        <strain evidence="4">NC1722</strain>
    </source>
</reference>
<dbReference type="GO" id="GO:0031982">
    <property type="term" value="C:vesicle"/>
    <property type="evidence" value="ECO:0007669"/>
    <property type="project" value="TreeGrafter"/>
</dbReference>
<evidence type="ECO:0000313" key="4">
    <source>
        <dbReference type="EMBL" id="KAJ8384759.1"/>
    </source>
</evidence>
<dbReference type="PROSITE" id="PS00287">
    <property type="entry name" value="CYSTATIN"/>
    <property type="match status" value="1"/>
</dbReference>
<dbReference type="EMBL" id="JAINUG010000265">
    <property type="protein sequence ID" value="KAJ8384759.1"/>
    <property type="molecule type" value="Genomic_DNA"/>
</dbReference>
<keyword evidence="5" id="KW-1185">Reference proteome</keyword>
<dbReference type="SMART" id="SM00043">
    <property type="entry name" value="CY"/>
    <property type="match status" value="1"/>
</dbReference>
<dbReference type="InterPro" id="IPR046350">
    <property type="entry name" value="Cystatin_sf"/>
</dbReference>
<sequence>MGGRSEASMDEQGVKDALQYAVVEHNKERNDLYISQVAKVVKVEKQVVAGIKYYFTVEMARTSCRKGGVEKLCAVHDDPEIAAPYECTFDVWSQPWIHSIVVTKGCNH</sequence>
<dbReference type="CDD" id="cd00042">
    <property type="entry name" value="CY"/>
    <property type="match status" value="1"/>
</dbReference>
<accession>A0AAD7RIF3</accession>
<evidence type="ECO:0000259" key="3">
    <source>
        <dbReference type="SMART" id="SM00043"/>
    </source>
</evidence>
<dbReference type="Gene3D" id="3.10.450.10">
    <property type="match status" value="1"/>
</dbReference>
<name>A0AAD7RIF3_9TELE</name>
<gene>
    <name evidence="4" type="ORF">AAFF_G00198450</name>
</gene>
<dbReference type="InterPro" id="IPR018073">
    <property type="entry name" value="Prot_inh_cystat_CS"/>
</dbReference>
<evidence type="ECO:0000313" key="5">
    <source>
        <dbReference type="Proteomes" id="UP001221898"/>
    </source>
</evidence>
<dbReference type="GO" id="GO:0004869">
    <property type="term" value="F:cysteine-type endopeptidase inhibitor activity"/>
    <property type="evidence" value="ECO:0007669"/>
    <property type="project" value="InterPro"/>
</dbReference>
<dbReference type="PANTHER" id="PTHR46186:SF12">
    <property type="entry name" value="CYSTATIN C (AMYLOID ANGIOPATHY AND CEREBRAL HEMORRHAGE)-RELATED"/>
    <property type="match status" value="1"/>
</dbReference>
<keyword evidence="2" id="KW-1015">Disulfide bond</keyword>
<proteinExistence type="inferred from homology"/>
<evidence type="ECO:0000256" key="1">
    <source>
        <dbReference type="ARBA" id="ARBA00009403"/>
    </source>
</evidence>
<dbReference type="PANTHER" id="PTHR46186">
    <property type="entry name" value="CYSTATIN"/>
    <property type="match status" value="1"/>
</dbReference>
<comment type="caution">
    <text evidence="4">The sequence shown here is derived from an EMBL/GenBank/DDBJ whole genome shotgun (WGS) entry which is preliminary data.</text>
</comment>
<comment type="similarity">
    <text evidence="1">Belongs to the cystatin family.</text>
</comment>
<feature type="domain" description="Cystatin" evidence="3">
    <location>
        <begin position="1"/>
        <end position="105"/>
    </location>
</feature>
<dbReference type="Proteomes" id="UP001221898">
    <property type="component" value="Unassembled WGS sequence"/>
</dbReference>
<dbReference type="AlphaFoldDB" id="A0AAD7RIF3"/>
<evidence type="ECO:0000256" key="2">
    <source>
        <dbReference type="ARBA" id="ARBA00023157"/>
    </source>
</evidence>
<protein>
    <recommendedName>
        <fullName evidence="3">Cystatin domain-containing protein</fullName>
    </recommendedName>
</protein>
<dbReference type="GO" id="GO:0005615">
    <property type="term" value="C:extracellular space"/>
    <property type="evidence" value="ECO:0007669"/>
    <property type="project" value="TreeGrafter"/>
</dbReference>
<dbReference type="GO" id="GO:0005737">
    <property type="term" value="C:cytoplasm"/>
    <property type="evidence" value="ECO:0007669"/>
    <property type="project" value="TreeGrafter"/>
</dbReference>
<dbReference type="InterPro" id="IPR000010">
    <property type="entry name" value="Cystatin_dom"/>
</dbReference>